<feature type="region of interest" description="Disordered" evidence="1">
    <location>
        <begin position="289"/>
        <end position="323"/>
    </location>
</feature>
<name>A0A843TPQ0_COLES</name>
<dbReference type="PANTHER" id="PTHR37260">
    <property type="entry name" value="PHOSPHORELAY PROTEIN"/>
    <property type="match status" value="1"/>
</dbReference>
<reference evidence="2" key="1">
    <citation type="submission" date="2017-07" db="EMBL/GenBank/DDBJ databases">
        <title>Taro Niue Genome Assembly and Annotation.</title>
        <authorList>
            <person name="Atibalentja N."/>
            <person name="Keating K."/>
            <person name="Fields C.J."/>
        </authorList>
    </citation>
    <scope>NUCLEOTIDE SEQUENCE</scope>
    <source>
        <strain evidence="2">Niue_2</strain>
        <tissue evidence="2">Leaf</tissue>
    </source>
</reference>
<feature type="compositionally biased region" description="Basic and acidic residues" evidence="1">
    <location>
        <begin position="521"/>
        <end position="533"/>
    </location>
</feature>
<dbReference type="Proteomes" id="UP000652761">
    <property type="component" value="Unassembled WGS sequence"/>
</dbReference>
<feature type="compositionally biased region" description="Basic and acidic residues" evidence="1">
    <location>
        <begin position="71"/>
        <end position="89"/>
    </location>
</feature>
<evidence type="ECO:0000256" key="1">
    <source>
        <dbReference type="SAM" id="MobiDB-lite"/>
    </source>
</evidence>
<evidence type="ECO:0000313" key="3">
    <source>
        <dbReference type="Proteomes" id="UP000652761"/>
    </source>
</evidence>
<feature type="region of interest" description="Disordered" evidence="1">
    <location>
        <begin position="511"/>
        <end position="533"/>
    </location>
</feature>
<feature type="compositionally biased region" description="Polar residues" evidence="1">
    <location>
        <begin position="566"/>
        <end position="577"/>
    </location>
</feature>
<feature type="region of interest" description="Disordered" evidence="1">
    <location>
        <begin position="1"/>
        <end position="103"/>
    </location>
</feature>
<sequence>MDLKAAAMSKRSQSHQGKRNHPTPSAAAAHKKKEALPQPNQARHGGAQSSRRHLRNLPSNWDRYEDEDDVVEVKEGRSETVRRDAREPAAKAMRPLAGGGDALAPKSKGADFRYLVEQARSEARDRGYGESVLASSSLSDETLPEFTQGLMSIISAKGESLLSWCTDDNFAVDNDAGSSFEVPFLSMDINALAAQLSKLNVSQRLFVEEDILPIEMVSVALLGASGWEITGAQPPLLQSSLLHSGKGDMDMHADRLNENDVQRFHHVKAQNICEDKHCLDEDALPGAENLQVSDGQNKPRQSKALEQNDVQRSGRGVSPLSSWGQGLKQDLLNSLESLERESQRHSRDSGSNIGIITVQDSATKFEAAAAEEELDKLLDSFGGINEFASSASSSSTYATHNAPDRMVHTDVVPSMQESSFSSKTDAGAFFDDTVDDILAERQASSSPGICMDINNNSRTQLKPHGLSTGVYEGSSMGFSDSRHTASEKSIDGLLAKTNFFYSSAINVQRKNRRHGSSVHVDAPHQMEDHDSRHAASTIPLDETIDDLLAETSSYLKNPEPSPHPQGKTQKPSVNPTASKALEDIDTWLDLF</sequence>
<dbReference type="InterPro" id="IPR053342">
    <property type="entry name" value="Exosome_cofactor/PTGS_suppr"/>
</dbReference>
<comment type="caution">
    <text evidence="2">The sequence shown here is derived from an EMBL/GenBank/DDBJ whole genome shotgun (WGS) entry which is preliminary data.</text>
</comment>
<organism evidence="2 3">
    <name type="scientific">Colocasia esculenta</name>
    <name type="common">Wild taro</name>
    <name type="synonym">Arum esculentum</name>
    <dbReference type="NCBI Taxonomy" id="4460"/>
    <lineage>
        <taxon>Eukaryota</taxon>
        <taxon>Viridiplantae</taxon>
        <taxon>Streptophyta</taxon>
        <taxon>Embryophyta</taxon>
        <taxon>Tracheophyta</taxon>
        <taxon>Spermatophyta</taxon>
        <taxon>Magnoliopsida</taxon>
        <taxon>Liliopsida</taxon>
        <taxon>Araceae</taxon>
        <taxon>Aroideae</taxon>
        <taxon>Colocasieae</taxon>
        <taxon>Colocasia</taxon>
    </lineage>
</organism>
<evidence type="ECO:0000313" key="2">
    <source>
        <dbReference type="EMBL" id="MQL71413.1"/>
    </source>
</evidence>
<gene>
    <name evidence="2" type="ORF">Taro_003741</name>
</gene>
<feature type="region of interest" description="Disordered" evidence="1">
    <location>
        <begin position="550"/>
        <end position="579"/>
    </location>
</feature>
<dbReference type="OrthoDB" id="685075at2759"/>
<feature type="compositionally biased region" description="Basic residues" evidence="1">
    <location>
        <begin position="12"/>
        <end position="21"/>
    </location>
</feature>
<proteinExistence type="predicted"/>
<protein>
    <submittedName>
        <fullName evidence="2">Uncharacterized protein</fullName>
    </submittedName>
</protein>
<dbReference type="PANTHER" id="PTHR37260:SF2">
    <property type="entry name" value="PROTEIN ECERIFERUM 16"/>
    <property type="match status" value="1"/>
</dbReference>
<keyword evidence="3" id="KW-1185">Reference proteome</keyword>
<feature type="compositionally biased region" description="Polar residues" evidence="1">
    <location>
        <begin position="290"/>
        <end position="311"/>
    </location>
</feature>
<dbReference type="AlphaFoldDB" id="A0A843TPQ0"/>
<accession>A0A843TPQ0</accession>
<dbReference type="EMBL" id="NMUH01000097">
    <property type="protein sequence ID" value="MQL71413.1"/>
    <property type="molecule type" value="Genomic_DNA"/>
</dbReference>